<gene>
    <name evidence="2" type="ORF">Goari_023838</name>
</gene>
<dbReference type="Proteomes" id="UP000593577">
    <property type="component" value="Unassembled WGS sequence"/>
</dbReference>
<keyword evidence="1" id="KW-0472">Membrane</keyword>
<feature type="non-terminal residue" evidence="2">
    <location>
        <position position="126"/>
    </location>
</feature>
<feature type="transmembrane region" description="Helical" evidence="1">
    <location>
        <begin position="20"/>
        <end position="38"/>
    </location>
</feature>
<evidence type="ECO:0000313" key="3">
    <source>
        <dbReference type="Proteomes" id="UP000593577"/>
    </source>
</evidence>
<keyword evidence="3" id="KW-1185">Reference proteome</keyword>
<keyword evidence="1" id="KW-1133">Transmembrane helix</keyword>
<proteinExistence type="predicted"/>
<protein>
    <recommendedName>
        <fullName evidence="4">Reverse transcriptase zinc-binding domain-containing protein</fullName>
    </recommendedName>
</protein>
<evidence type="ECO:0008006" key="4">
    <source>
        <dbReference type="Google" id="ProtNLM"/>
    </source>
</evidence>
<keyword evidence="1" id="KW-0812">Transmembrane</keyword>
<organism evidence="2 3">
    <name type="scientific">Gossypium aridum</name>
    <name type="common">American cotton</name>
    <name type="synonym">Erioxylum aridum</name>
    <dbReference type="NCBI Taxonomy" id="34290"/>
    <lineage>
        <taxon>Eukaryota</taxon>
        <taxon>Viridiplantae</taxon>
        <taxon>Streptophyta</taxon>
        <taxon>Embryophyta</taxon>
        <taxon>Tracheophyta</taxon>
        <taxon>Spermatophyta</taxon>
        <taxon>Magnoliopsida</taxon>
        <taxon>eudicotyledons</taxon>
        <taxon>Gunneridae</taxon>
        <taxon>Pentapetalae</taxon>
        <taxon>rosids</taxon>
        <taxon>malvids</taxon>
        <taxon>Malvales</taxon>
        <taxon>Malvaceae</taxon>
        <taxon>Malvoideae</taxon>
        <taxon>Gossypium</taxon>
    </lineage>
</organism>
<accession>A0A7J8X4F4</accession>
<dbReference type="AlphaFoldDB" id="A0A7J8X4F4"/>
<dbReference type="EMBL" id="JABFAA010000005">
    <property type="protein sequence ID" value="MBA0682092.1"/>
    <property type="molecule type" value="Genomic_DNA"/>
</dbReference>
<sequence length="126" mass="14295">MVVWGEEPLGEYTARSGYRLLMALLTIVATILSIGRFGRLVGSAVCPKCARGVENLEHDFRDCPFVAEDIKSEERMYRDRQFAYVPRESNGTNHILAREGLKRAESINLGVYVLRFLVEVLDLDCQ</sequence>
<evidence type="ECO:0000313" key="2">
    <source>
        <dbReference type="EMBL" id="MBA0682092.1"/>
    </source>
</evidence>
<evidence type="ECO:0000256" key="1">
    <source>
        <dbReference type="SAM" id="Phobius"/>
    </source>
</evidence>
<name>A0A7J8X4F4_GOSAI</name>
<reference evidence="2 3" key="1">
    <citation type="journal article" date="2019" name="Genome Biol. Evol.">
        <title>Insights into the evolution of the New World diploid cottons (Gossypium, subgenus Houzingenia) based on genome sequencing.</title>
        <authorList>
            <person name="Grover C.E."/>
            <person name="Arick M.A. 2nd"/>
            <person name="Thrash A."/>
            <person name="Conover J.L."/>
            <person name="Sanders W.S."/>
            <person name="Peterson D.G."/>
            <person name="Frelichowski J.E."/>
            <person name="Scheffler J.A."/>
            <person name="Scheffler B.E."/>
            <person name="Wendel J.F."/>
        </authorList>
    </citation>
    <scope>NUCLEOTIDE SEQUENCE [LARGE SCALE GENOMIC DNA]</scope>
    <source>
        <strain evidence="2">185</strain>
        <tissue evidence="2">Leaf</tissue>
    </source>
</reference>
<comment type="caution">
    <text evidence="2">The sequence shown here is derived from an EMBL/GenBank/DDBJ whole genome shotgun (WGS) entry which is preliminary data.</text>
</comment>